<dbReference type="KEGG" id="cpre:Csp1_14540"/>
<reference evidence="4" key="1">
    <citation type="submission" date="2017-11" db="EMBL/GenBank/DDBJ databases">
        <title>Otitis media/interna in a cat caused by the recently described species Corynebacterium provencense.</title>
        <authorList>
            <person name="Kittl S."/>
            <person name="Brodard I."/>
            <person name="Rychener L."/>
            <person name="Jores J."/>
            <person name="Roosje P."/>
            <person name="Gobeli Brawand S."/>
        </authorList>
    </citation>
    <scope>NUCLEOTIDE SEQUENCE [LARGE SCALE GENOMIC DNA]</scope>
    <source>
        <strain evidence="4">17KM38</strain>
    </source>
</reference>
<dbReference type="EMBL" id="CP024988">
    <property type="protein sequence ID" value="AWT26243.1"/>
    <property type="molecule type" value="Genomic_DNA"/>
</dbReference>
<gene>
    <name evidence="3" type="ORF">Csp1_14540</name>
</gene>
<feature type="transmembrane region" description="Helical" evidence="2">
    <location>
        <begin position="139"/>
        <end position="163"/>
    </location>
</feature>
<feature type="compositionally biased region" description="Basic and acidic residues" evidence="1">
    <location>
        <begin position="18"/>
        <end position="30"/>
    </location>
</feature>
<keyword evidence="2" id="KW-1133">Transmembrane helix</keyword>
<feature type="compositionally biased region" description="Polar residues" evidence="1">
    <location>
        <begin position="1"/>
        <end position="12"/>
    </location>
</feature>
<organism evidence="3 4">
    <name type="scientific">Corynebacterium provencense</name>
    <dbReference type="NCBI Taxonomy" id="1737425"/>
    <lineage>
        <taxon>Bacteria</taxon>
        <taxon>Bacillati</taxon>
        <taxon>Actinomycetota</taxon>
        <taxon>Actinomycetes</taxon>
        <taxon>Mycobacteriales</taxon>
        <taxon>Corynebacteriaceae</taxon>
        <taxon>Corynebacterium</taxon>
    </lineage>
</organism>
<feature type="transmembrane region" description="Helical" evidence="2">
    <location>
        <begin position="112"/>
        <end position="132"/>
    </location>
</feature>
<evidence type="ECO:0000256" key="2">
    <source>
        <dbReference type="SAM" id="Phobius"/>
    </source>
</evidence>
<dbReference type="AlphaFoldDB" id="A0A2Z3YY30"/>
<keyword evidence="4" id="KW-1185">Reference proteome</keyword>
<proteinExistence type="predicted"/>
<feature type="transmembrane region" description="Helical" evidence="2">
    <location>
        <begin position="169"/>
        <end position="186"/>
    </location>
</feature>
<dbReference type="Proteomes" id="UP000247696">
    <property type="component" value="Chromosome"/>
</dbReference>
<keyword evidence="2" id="KW-0472">Membrane</keyword>
<evidence type="ECO:0000313" key="3">
    <source>
        <dbReference type="EMBL" id="AWT26243.1"/>
    </source>
</evidence>
<sequence>MESDVPMSNQYPYGNDGYDDRTRQYRREDYPQSGYRDPGYRQGGYGDPGYSDGYEAQGPTLIAGKFEAKKVTVNLVLLGILAAIVTFAVVLVADQLISVVTDDVAQGPGAAVLHGVVSGIVGVLAGLLYIPVSGTGNEGLFNAAIIALTVAAAVFYVIFGGLLDGDWQTLLSLAAILCAGITAYTAPSRIENARVR</sequence>
<feature type="transmembrane region" description="Helical" evidence="2">
    <location>
        <begin position="71"/>
        <end position="92"/>
    </location>
</feature>
<evidence type="ECO:0000313" key="4">
    <source>
        <dbReference type="Proteomes" id="UP000247696"/>
    </source>
</evidence>
<name>A0A2Z3YY30_9CORY</name>
<keyword evidence="2" id="KW-0812">Transmembrane</keyword>
<dbReference type="STRING" id="1737425.GCA_900049755_01944"/>
<protein>
    <submittedName>
        <fullName evidence="3">Uncharacterized protein</fullName>
    </submittedName>
</protein>
<accession>A0A2Z3YY30</accession>
<feature type="region of interest" description="Disordered" evidence="1">
    <location>
        <begin position="1"/>
        <end position="49"/>
    </location>
</feature>
<evidence type="ECO:0000256" key="1">
    <source>
        <dbReference type="SAM" id="MobiDB-lite"/>
    </source>
</evidence>